<dbReference type="PROSITE" id="PS00059">
    <property type="entry name" value="ADH_ZINC"/>
    <property type="match status" value="1"/>
</dbReference>
<evidence type="ECO:0000313" key="8">
    <source>
        <dbReference type="Proteomes" id="UP000251577"/>
    </source>
</evidence>
<dbReference type="AlphaFoldDB" id="A0A364V383"/>
<dbReference type="InterPro" id="IPR002328">
    <property type="entry name" value="ADH_Zn_CS"/>
</dbReference>
<organism evidence="7 8">
    <name type="scientific">Corynebacterium heidelbergense</name>
    <dbReference type="NCBI Taxonomy" id="2055947"/>
    <lineage>
        <taxon>Bacteria</taxon>
        <taxon>Bacillati</taxon>
        <taxon>Actinomycetota</taxon>
        <taxon>Actinomycetes</taxon>
        <taxon>Mycobacteriales</taxon>
        <taxon>Corynebacteriaceae</taxon>
        <taxon>Corynebacterium</taxon>
    </lineage>
</organism>
<comment type="cofactor">
    <cofactor evidence="1">
        <name>Zn(2+)</name>
        <dbReference type="ChEBI" id="CHEBI:29105"/>
    </cofactor>
</comment>
<dbReference type="InterPro" id="IPR013154">
    <property type="entry name" value="ADH-like_N"/>
</dbReference>
<evidence type="ECO:0000256" key="3">
    <source>
        <dbReference type="ARBA" id="ARBA00022723"/>
    </source>
</evidence>
<feature type="non-terminal residue" evidence="7">
    <location>
        <position position="115"/>
    </location>
</feature>
<dbReference type="PANTHER" id="PTHR43161:SF9">
    <property type="entry name" value="SORBITOL DEHYDROGENASE"/>
    <property type="match status" value="1"/>
</dbReference>
<keyword evidence="3" id="KW-0479">Metal-binding</keyword>
<dbReference type="InterPro" id="IPR011032">
    <property type="entry name" value="GroES-like_sf"/>
</dbReference>
<keyword evidence="5" id="KW-0560">Oxidoreductase</keyword>
<proteinExistence type="inferred from homology"/>
<evidence type="ECO:0000256" key="2">
    <source>
        <dbReference type="ARBA" id="ARBA00008072"/>
    </source>
</evidence>
<dbReference type="Proteomes" id="UP000251577">
    <property type="component" value="Unassembled WGS sequence"/>
</dbReference>
<gene>
    <name evidence="7" type="ORF">DLJ54_10225</name>
</gene>
<evidence type="ECO:0000256" key="4">
    <source>
        <dbReference type="ARBA" id="ARBA00022833"/>
    </source>
</evidence>
<dbReference type="PANTHER" id="PTHR43161">
    <property type="entry name" value="SORBITOL DEHYDROGENASE"/>
    <property type="match status" value="1"/>
</dbReference>
<dbReference type="GO" id="GO:0008270">
    <property type="term" value="F:zinc ion binding"/>
    <property type="evidence" value="ECO:0007669"/>
    <property type="project" value="InterPro"/>
</dbReference>
<evidence type="ECO:0000256" key="5">
    <source>
        <dbReference type="ARBA" id="ARBA00023002"/>
    </source>
</evidence>
<accession>A0A364V383</accession>
<evidence type="ECO:0000259" key="6">
    <source>
        <dbReference type="Pfam" id="PF08240"/>
    </source>
</evidence>
<dbReference type="Pfam" id="PF08240">
    <property type="entry name" value="ADH_N"/>
    <property type="match status" value="1"/>
</dbReference>
<protein>
    <submittedName>
        <fullName evidence="7">NAD(P)-dependent alcohol dehydrogenase</fullName>
    </submittedName>
</protein>
<dbReference type="GO" id="GO:0016491">
    <property type="term" value="F:oxidoreductase activity"/>
    <property type="evidence" value="ECO:0007669"/>
    <property type="project" value="UniProtKB-KW"/>
</dbReference>
<dbReference type="RefSeq" id="WP_165841751.1">
    <property type="nucleotide sequence ID" value="NZ_QHCV01000227.1"/>
</dbReference>
<comment type="caution">
    <text evidence="7">The sequence shown here is derived from an EMBL/GenBank/DDBJ whole genome shotgun (WGS) entry which is preliminary data.</text>
</comment>
<dbReference type="EMBL" id="QHCV01000227">
    <property type="protein sequence ID" value="RAV31088.1"/>
    <property type="molecule type" value="Genomic_DNA"/>
</dbReference>
<dbReference type="Gene3D" id="3.90.180.10">
    <property type="entry name" value="Medium-chain alcohol dehydrogenases, catalytic domain"/>
    <property type="match status" value="1"/>
</dbReference>
<comment type="similarity">
    <text evidence="2">Belongs to the zinc-containing alcohol dehydrogenase family.</text>
</comment>
<reference evidence="7 8" key="1">
    <citation type="journal article" date="2018" name="Syst. Appl. Microbiol.">
        <title>Corynebacterium heidelbergense sp. nov., isolated from the preen glands of Egyptian geese (Alopochen aegyptiacus).</title>
        <authorList>
            <person name="Braun M.S."/>
            <person name="Wang E."/>
            <person name="Zimmermann S."/>
            <person name="Wink M."/>
        </authorList>
    </citation>
    <scope>NUCLEOTIDE SEQUENCE [LARGE SCALE GENOMIC DNA]</scope>
    <source>
        <strain evidence="7 8">647</strain>
    </source>
</reference>
<name>A0A364V383_9CORY</name>
<feature type="domain" description="Alcohol dehydrogenase-like N-terminal" evidence="6">
    <location>
        <begin position="34"/>
        <end position="115"/>
    </location>
</feature>
<evidence type="ECO:0000313" key="7">
    <source>
        <dbReference type="EMBL" id="RAV31088.1"/>
    </source>
</evidence>
<sequence>MNAVAADARGTMRASVLTSVGTVVVEDRPVPTPGPHEVLVEVAAVGVCGSDVHYYRHGRIGDFGVNEPMILGHELSGRIAAVGEGVDPARVGQRVAVEPQHPCRRCEQCKAGRYN</sequence>
<keyword evidence="4" id="KW-0862">Zinc</keyword>
<evidence type="ECO:0000256" key="1">
    <source>
        <dbReference type="ARBA" id="ARBA00001947"/>
    </source>
</evidence>
<keyword evidence="8" id="KW-1185">Reference proteome</keyword>
<dbReference type="SUPFAM" id="SSF50129">
    <property type="entry name" value="GroES-like"/>
    <property type="match status" value="1"/>
</dbReference>